<dbReference type="Proteomes" id="UP000199691">
    <property type="component" value="Unassembled WGS sequence"/>
</dbReference>
<evidence type="ECO:0000259" key="1">
    <source>
        <dbReference type="Pfam" id="PF13460"/>
    </source>
</evidence>
<dbReference type="InterPro" id="IPR016040">
    <property type="entry name" value="NAD(P)-bd_dom"/>
</dbReference>
<dbReference type="SUPFAM" id="SSF51735">
    <property type="entry name" value="NAD(P)-binding Rossmann-fold domains"/>
    <property type="match status" value="1"/>
</dbReference>
<dbReference type="Gene3D" id="3.40.50.720">
    <property type="entry name" value="NAD(P)-binding Rossmann-like Domain"/>
    <property type="match status" value="1"/>
</dbReference>
<keyword evidence="3" id="KW-1185">Reference proteome</keyword>
<sequence>MRVVIAGGHGQIALLLEQQLATRGHAATALVRNPDHFGDVQEAGAVPVLCDLESADLDSVASYLNGADAAVFAAGAGAGSGAARKDTVDYGAAALFASAAVEAGVRRFVQVSSVGIEAADSPDVDPEFAVYLKAKKMAEEDLRGRDLDWTVLRPGRLVDGPGTGLVTLAAPRLPRGSVARADVAAVLVELLGAPGTIGKTLELVEGETPVGEAVRAVL</sequence>
<dbReference type="OrthoDB" id="4248066at2"/>
<dbReference type="InterPro" id="IPR036291">
    <property type="entry name" value="NAD(P)-bd_dom_sf"/>
</dbReference>
<reference evidence="3" key="1">
    <citation type="submission" date="2016-10" db="EMBL/GenBank/DDBJ databases">
        <authorList>
            <person name="Varghese N."/>
            <person name="Submissions S."/>
        </authorList>
    </citation>
    <scope>NUCLEOTIDE SEQUENCE [LARGE SCALE GENOMIC DNA]</scope>
    <source>
        <strain evidence="3">CGMCC 4.6609</strain>
    </source>
</reference>
<evidence type="ECO:0000313" key="3">
    <source>
        <dbReference type="Proteomes" id="UP000199691"/>
    </source>
</evidence>
<feature type="domain" description="NAD(P)-binding" evidence="1">
    <location>
        <begin position="7"/>
        <end position="193"/>
    </location>
</feature>
<dbReference type="PANTHER" id="PTHR15020">
    <property type="entry name" value="FLAVIN REDUCTASE-RELATED"/>
    <property type="match status" value="1"/>
</dbReference>
<dbReference type="PANTHER" id="PTHR15020:SF50">
    <property type="entry name" value="UPF0659 PROTEIN YMR090W"/>
    <property type="match status" value="1"/>
</dbReference>
<dbReference type="STRING" id="641025.SAMN05421507_114121"/>
<dbReference type="Pfam" id="PF13460">
    <property type="entry name" value="NAD_binding_10"/>
    <property type="match status" value="1"/>
</dbReference>
<gene>
    <name evidence="2" type="ORF">SAMN05421507_114121</name>
</gene>
<name>A0A1H0VGJ2_9PSEU</name>
<organism evidence="2 3">
    <name type="scientific">Lentzea jiangxiensis</name>
    <dbReference type="NCBI Taxonomy" id="641025"/>
    <lineage>
        <taxon>Bacteria</taxon>
        <taxon>Bacillati</taxon>
        <taxon>Actinomycetota</taxon>
        <taxon>Actinomycetes</taxon>
        <taxon>Pseudonocardiales</taxon>
        <taxon>Pseudonocardiaceae</taxon>
        <taxon>Lentzea</taxon>
    </lineage>
</organism>
<evidence type="ECO:0000313" key="2">
    <source>
        <dbReference type="EMBL" id="SDP77453.1"/>
    </source>
</evidence>
<dbReference type="RefSeq" id="WP_090101843.1">
    <property type="nucleotide sequence ID" value="NZ_FNIX01000014.1"/>
</dbReference>
<dbReference type="EMBL" id="FNIX01000014">
    <property type="protein sequence ID" value="SDP77453.1"/>
    <property type="molecule type" value="Genomic_DNA"/>
</dbReference>
<proteinExistence type="predicted"/>
<accession>A0A1H0VGJ2</accession>
<dbReference type="AlphaFoldDB" id="A0A1H0VGJ2"/>
<protein>
    <submittedName>
        <fullName evidence="2">Putative NADH-flavin reductase</fullName>
    </submittedName>
</protein>